<dbReference type="GO" id="GO:0008198">
    <property type="term" value="F:ferrous iron binding"/>
    <property type="evidence" value="ECO:0007669"/>
    <property type="project" value="TreeGrafter"/>
</dbReference>
<dbReference type="Pfam" id="PF00210">
    <property type="entry name" value="Ferritin"/>
    <property type="match status" value="1"/>
</dbReference>
<evidence type="ECO:0000256" key="5">
    <source>
        <dbReference type="PIRSR" id="PIRSR601519-1"/>
    </source>
</evidence>
<feature type="binding site" evidence="5">
    <location>
        <position position="136"/>
    </location>
    <ligand>
        <name>Fe cation</name>
        <dbReference type="ChEBI" id="CHEBI:24875"/>
        <label>1</label>
    </ligand>
</feature>
<dbReference type="GO" id="GO:0006879">
    <property type="term" value="P:intracellular iron ion homeostasis"/>
    <property type="evidence" value="ECO:0007669"/>
    <property type="project" value="UniProtKB-KW"/>
</dbReference>
<dbReference type="PANTHER" id="PTHR11431:SF127">
    <property type="entry name" value="BACTERIAL NON-HEME FERRITIN"/>
    <property type="match status" value="1"/>
</dbReference>
<dbReference type="InterPro" id="IPR001519">
    <property type="entry name" value="Ferritin"/>
</dbReference>
<evidence type="ECO:0000256" key="3">
    <source>
        <dbReference type="ARBA" id="ARBA00023002"/>
    </source>
</evidence>
<protein>
    <recommendedName>
        <fullName evidence="6">Ferritin</fullName>
    </recommendedName>
</protein>
<evidence type="ECO:0000313" key="9">
    <source>
        <dbReference type="Proteomes" id="UP000580474"/>
    </source>
</evidence>
<feature type="binding site" evidence="5">
    <location>
        <position position="62"/>
    </location>
    <ligand>
        <name>Fe cation</name>
        <dbReference type="ChEBI" id="CHEBI:24875"/>
        <label>1</label>
    </ligand>
</feature>
<dbReference type="GO" id="GO:0008199">
    <property type="term" value="F:ferric iron binding"/>
    <property type="evidence" value="ECO:0007669"/>
    <property type="project" value="InterPro"/>
</dbReference>
<dbReference type="GO" id="GO:0004322">
    <property type="term" value="F:ferroxidase activity"/>
    <property type="evidence" value="ECO:0007669"/>
    <property type="project" value="TreeGrafter"/>
</dbReference>
<keyword evidence="2 5" id="KW-0479">Metal-binding</keyword>
<accession>A0A840NT84</accession>
<gene>
    <name evidence="8" type="ORF">BJ969_005577</name>
</gene>
<reference evidence="8 9" key="1">
    <citation type="submission" date="2020-08" db="EMBL/GenBank/DDBJ databases">
        <title>Sequencing the genomes of 1000 actinobacteria strains.</title>
        <authorList>
            <person name="Klenk H.-P."/>
        </authorList>
    </citation>
    <scope>NUCLEOTIDE SEQUENCE [LARGE SCALE GENOMIC DNA]</scope>
    <source>
        <strain evidence="8 9">DSM 45582</strain>
    </source>
</reference>
<proteinExistence type="predicted"/>
<dbReference type="PROSITE" id="PS50905">
    <property type="entry name" value="FERRITIN_LIKE"/>
    <property type="match status" value="1"/>
</dbReference>
<dbReference type="GO" id="GO:0005829">
    <property type="term" value="C:cytosol"/>
    <property type="evidence" value="ECO:0007669"/>
    <property type="project" value="TreeGrafter"/>
</dbReference>
<dbReference type="AlphaFoldDB" id="A0A840NT84"/>
<organism evidence="8 9">
    <name type="scientific">Saccharopolyspora gloriosae</name>
    <dbReference type="NCBI Taxonomy" id="455344"/>
    <lineage>
        <taxon>Bacteria</taxon>
        <taxon>Bacillati</taxon>
        <taxon>Actinomycetota</taxon>
        <taxon>Actinomycetes</taxon>
        <taxon>Pseudonocardiales</taxon>
        <taxon>Pseudonocardiaceae</taxon>
        <taxon>Saccharopolyspora</taxon>
    </lineage>
</organism>
<dbReference type="EMBL" id="JACHIV010000001">
    <property type="protein sequence ID" value="MBB5072489.1"/>
    <property type="molecule type" value="Genomic_DNA"/>
</dbReference>
<dbReference type="Gene3D" id="1.20.1260.10">
    <property type="match status" value="1"/>
</dbReference>
<evidence type="ECO:0000256" key="4">
    <source>
        <dbReference type="ARBA" id="ARBA00023004"/>
    </source>
</evidence>
<evidence type="ECO:0000256" key="2">
    <source>
        <dbReference type="ARBA" id="ARBA00022723"/>
    </source>
</evidence>
<dbReference type="InterPro" id="IPR008331">
    <property type="entry name" value="Ferritin_DPS_dom"/>
</dbReference>
<dbReference type="InterPro" id="IPR041719">
    <property type="entry name" value="Ferritin_prok"/>
</dbReference>
<comment type="caution">
    <text evidence="8">The sequence shown here is derived from an EMBL/GenBank/DDBJ whole genome shotgun (WGS) entry which is preliminary data.</text>
</comment>
<feature type="binding site" evidence="5">
    <location>
        <position position="103"/>
    </location>
    <ligand>
        <name>Fe cation</name>
        <dbReference type="ChEBI" id="CHEBI:24875"/>
        <label>1</label>
    </ligand>
</feature>
<dbReference type="SUPFAM" id="SSF47240">
    <property type="entry name" value="Ferritin-like"/>
    <property type="match status" value="1"/>
</dbReference>
<feature type="binding site" evidence="5">
    <location>
        <position position="26"/>
    </location>
    <ligand>
        <name>Fe cation</name>
        <dbReference type="ChEBI" id="CHEBI:24875"/>
        <label>1</label>
    </ligand>
</feature>
<evidence type="ECO:0000313" key="8">
    <source>
        <dbReference type="EMBL" id="MBB5072489.1"/>
    </source>
</evidence>
<keyword evidence="9" id="KW-1185">Reference proteome</keyword>
<dbReference type="InterPro" id="IPR009040">
    <property type="entry name" value="Ferritin-like_diiron"/>
</dbReference>
<dbReference type="InterPro" id="IPR012347">
    <property type="entry name" value="Ferritin-like"/>
</dbReference>
<keyword evidence="1 6" id="KW-0409">Iron storage</keyword>
<dbReference type="CDD" id="cd01055">
    <property type="entry name" value="Nonheme_Ferritin"/>
    <property type="match status" value="1"/>
</dbReference>
<dbReference type="Proteomes" id="UP000580474">
    <property type="component" value="Unassembled WGS sequence"/>
</dbReference>
<sequence>MTTTAKKIQPRESRFHQLLQDQVRNELTASQQYLAVAVWFDNEDLPRLAAHFYRQSVEERNHAMMIVQYLMDNDIKVAIPSIEEVRNDFTETRELVALALEQEREVTQEIVTLAKAARDEGDYLGEQFLQWFLKEQVEEVSQMSTLLAVVDRSNGNLFDVENFLAREAVGDEGTDPTAPPAAGGAL</sequence>
<keyword evidence="3" id="KW-0560">Oxidoreductase</keyword>
<feature type="binding site" evidence="5">
    <location>
        <position position="59"/>
    </location>
    <ligand>
        <name>Fe cation</name>
        <dbReference type="ChEBI" id="CHEBI:24875"/>
        <label>1</label>
    </ligand>
</feature>
<name>A0A840NT84_9PSEU</name>
<evidence type="ECO:0000256" key="1">
    <source>
        <dbReference type="ARBA" id="ARBA00022434"/>
    </source>
</evidence>
<dbReference type="GO" id="GO:0006826">
    <property type="term" value="P:iron ion transport"/>
    <property type="evidence" value="ECO:0007669"/>
    <property type="project" value="InterPro"/>
</dbReference>
<evidence type="ECO:0000256" key="6">
    <source>
        <dbReference type="RuleBase" id="RU361145"/>
    </source>
</evidence>
<feature type="domain" description="Ferritin-like diiron" evidence="7">
    <location>
        <begin position="9"/>
        <end position="154"/>
    </location>
</feature>
<keyword evidence="4 5" id="KW-0408">Iron</keyword>
<dbReference type="PANTHER" id="PTHR11431">
    <property type="entry name" value="FERRITIN"/>
    <property type="match status" value="1"/>
</dbReference>
<evidence type="ECO:0000259" key="7">
    <source>
        <dbReference type="PROSITE" id="PS50905"/>
    </source>
</evidence>
<dbReference type="RefSeq" id="WP_184483874.1">
    <property type="nucleotide sequence ID" value="NZ_JACHIV010000001.1"/>
</dbReference>
<dbReference type="InterPro" id="IPR009078">
    <property type="entry name" value="Ferritin-like_SF"/>
</dbReference>